<keyword evidence="1" id="KW-0812">Transmembrane</keyword>
<evidence type="ECO:0008006" key="3">
    <source>
        <dbReference type="Google" id="ProtNLM"/>
    </source>
</evidence>
<comment type="caution">
    <text evidence="2">The sequence shown here is derived from an EMBL/GenBank/DDBJ whole genome shotgun (WGS) entry which is preliminary data.</text>
</comment>
<keyword evidence="1" id="KW-0472">Membrane</keyword>
<dbReference type="AlphaFoldDB" id="A0A0F9IGL4"/>
<name>A0A0F9IGL4_9ZZZZ</name>
<dbReference type="InterPro" id="IPR030888">
    <property type="entry name" value="Put_ccm"/>
</dbReference>
<evidence type="ECO:0000313" key="2">
    <source>
        <dbReference type="EMBL" id="KKM18934.1"/>
    </source>
</evidence>
<dbReference type="NCBIfam" id="TIGR04391">
    <property type="entry name" value="CcmD_alt_fam"/>
    <property type="match status" value="1"/>
</dbReference>
<proteinExistence type="predicted"/>
<keyword evidence="1" id="KW-1133">Transmembrane helix</keyword>
<gene>
    <name evidence="2" type="ORF">LCGC14_1660680</name>
</gene>
<sequence>MTNLSYLFAAYAVIWIGLFLYIFSLSRKTKRLEKILTALKESQEKKKK</sequence>
<accession>A0A0F9IGL4</accession>
<protein>
    <recommendedName>
        <fullName evidence="3">CcmD family protein</fullName>
    </recommendedName>
</protein>
<dbReference type="EMBL" id="LAZR01014105">
    <property type="protein sequence ID" value="KKM18934.1"/>
    <property type="molecule type" value="Genomic_DNA"/>
</dbReference>
<feature type="transmembrane region" description="Helical" evidence="1">
    <location>
        <begin position="6"/>
        <end position="25"/>
    </location>
</feature>
<evidence type="ECO:0000256" key="1">
    <source>
        <dbReference type="SAM" id="Phobius"/>
    </source>
</evidence>
<organism evidence="2">
    <name type="scientific">marine sediment metagenome</name>
    <dbReference type="NCBI Taxonomy" id="412755"/>
    <lineage>
        <taxon>unclassified sequences</taxon>
        <taxon>metagenomes</taxon>
        <taxon>ecological metagenomes</taxon>
    </lineage>
</organism>
<reference evidence="2" key="1">
    <citation type="journal article" date="2015" name="Nature">
        <title>Complex archaea that bridge the gap between prokaryotes and eukaryotes.</title>
        <authorList>
            <person name="Spang A."/>
            <person name="Saw J.H."/>
            <person name="Jorgensen S.L."/>
            <person name="Zaremba-Niedzwiedzka K."/>
            <person name="Martijn J."/>
            <person name="Lind A.E."/>
            <person name="van Eijk R."/>
            <person name="Schleper C."/>
            <person name="Guy L."/>
            <person name="Ettema T.J."/>
        </authorList>
    </citation>
    <scope>NUCLEOTIDE SEQUENCE</scope>
</reference>